<organism evidence="1 2">
    <name type="scientific">Haematococcus lacustris</name>
    <name type="common">Green alga</name>
    <name type="synonym">Haematococcus pluvialis</name>
    <dbReference type="NCBI Taxonomy" id="44745"/>
    <lineage>
        <taxon>Eukaryota</taxon>
        <taxon>Viridiplantae</taxon>
        <taxon>Chlorophyta</taxon>
        <taxon>core chlorophytes</taxon>
        <taxon>Chlorophyceae</taxon>
        <taxon>CS clade</taxon>
        <taxon>Chlamydomonadales</taxon>
        <taxon>Haematococcaceae</taxon>
        <taxon>Haematococcus</taxon>
    </lineage>
</organism>
<sequence>MATVAVGSQANGFKCLQNYQVNMALDSTRTNLRSAASCVAACTGNCTVAVYTGRAQRCQLGRSPLYGPDLLPGPISGASVTTCLESDSDWLLLGAAADPSLITTVSGTTLYTLHPEQLPYSAAA</sequence>
<gene>
    <name evidence="1" type="ORF">HaLaN_32795</name>
</gene>
<feature type="non-terminal residue" evidence="1">
    <location>
        <position position="1"/>
    </location>
</feature>
<feature type="non-terminal residue" evidence="1">
    <location>
        <position position="124"/>
    </location>
</feature>
<protein>
    <recommendedName>
        <fullName evidence="3">Apple domain-containing protein</fullName>
    </recommendedName>
</protein>
<evidence type="ECO:0000313" key="2">
    <source>
        <dbReference type="Proteomes" id="UP000485058"/>
    </source>
</evidence>
<dbReference type="EMBL" id="BLLF01008548">
    <property type="protein sequence ID" value="GFH33424.1"/>
    <property type="molecule type" value="Genomic_DNA"/>
</dbReference>
<comment type="caution">
    <text evidence="1">The sequence shown here is derived from an EMBL/GenBank/DDBJ whole genome shotgun (WGS) entry which is preliminary data.</text>
</comment>
<dbReference type="Proteomes" id="UP000485058">
    <property type="component" value="Unassembled WGS sequence"/>
</dbReference>
<evidence type="ECO:0008006" key="3">
    <source>
        <dbReference type="Google" id="ProtNLM"/>
    </source>
</evidence>
<dbReference type="AlphaFoldDB" id="A0A6A0ANH8"/>
<name>A0A6A0ANH8_HAELA</name>
<accession>A0A6A0ANH8</accession>
<keyword evidence="2" id="KW-1185">Reference proteome</keyword>
<evidence type="ECO:0000313" key="1">
    <source>
        <dbReference type="EMBL" id="GFH33424.1"/>
    </source>
</evidence>
<proteinExistence type="predicted"/>
<reference evidence="1 2" key="1">
    <citation type="submission" date="2020-02" db="EMBL/GenBank/DDBJ databases">
        <title>Draft genome sequence of Haematococcus lacustris strain NIES-144.</title>
        <authorList>
            <person name="Morimoto D."/>
            <person name="Nakagawa S."/>
            <person name="Yoshida T."/>
            <person name="Sawayama S."/>
        </authorList>
    </citation>
    <scope>NUCLEOTIDE SEQUENCE [LARGE SCALE GENOMIC DNA]</scope>
    <source>
        <strain evidence="1 2">NIES-144</strain>
    </source>
</reference>